<feature type="compositionally biased region" description="Basic and acidic residues" evidence="4">
    <location>
        <begin position="157"/>
        <end position="169"/>
    </location>
</feature>
<evidence type="ECO:0000313" key="5">
    <source>
        <dbReference type="EMBL" id="RCH94847.1"/>
    </source>
</evidence>
<evidence type="ECO:0000256" key="1">
    <source>
        <dbReference type="ARBA" id="ARBA00004123"/>
    </source>
</evidence>
<sequence>NLSKLQGKGLGEASDDEDDSTLNWVKRSRTKERDMASLRARAIEEMDEVFQDYDATHLSGMKVAHAMSEFDDVGETILTLKDKGILDEDEAEDELTNVNMEDKEKLKKNLENKKKKPGYNPYDDDQFNGTKQSILPQYEEEEDNEGFVIGNSGSVATKEKNEAAEKSVSEKLKEQSLSYEKMQEIKDYYTQEEMNATSHEEDANFVDDDDLQEALSRSRRVANKQKTKLLKKMTPEEIAKQIKEEEANQMKIEESDESGLILSETSEFVSALGTNMPTFVTKEPQRTKKEPEVDVKKEVIYEESTEEASLKQVSEDTVMADIKEEEDEPMLDVKEESTYEEVKEEPIIEEPLVNGGLAATLALLNQKGMIAKPTEEQVRRDKIAAGQIRWQNDQRKKEHRRALEEKKEKERRRDHGRGRDYDRDRMRELERERERERDIEEGIRMREIEAAMQDYKPEVNLEYTDNKGRILKTAEAFRFMSHQFHGKTSGKTKTEKRMRRIEEERRLNMMSSTDTPLNLAGALLERQQRTGSAHVVLSVGNRGVVPNTMANDKQKPSKK</sequence>
<dbReference type="GO" id="GO:0046540">
    <property type="term" value="C:U4/U6 x U5 tri-snRNP complex"/>
    <property type="evidence" value="ECO:0007669"/>
    <property type="project" value="TreeGrafter"/>
</dbReference>
<keyword evidence="6" id="KW-1185">Reference proteome</keyword>
<reference evidence="5 6" key="1">
    <citation type="journal article" date="2018" name="G3 (Bethesda)">
        <title>Phylogenetic and Phylogenomic Definition of Rhizopus Species.</title>
        <authorList>
            <person name="Gryganskyi A.P."/>
            <person name="Golan J."/>
            <person name="Dolatabadi S."/>
            <person name="Mondo S."/>
            <person name="Robb S."/>
            <person name="Idnurm A."/>
            <person name="Muszewska A."/>
            <person name="Steczkiewicz K."/>
            <person name="Masonjones S."/>
            <person name="Liao H.L."/>
            <person name="Gajdeczka M.T."/>
            <person name="Anike F."/>
            <person name="Vuek A."/>
            <person name="Anishchenko I.M."/>
            <person name="Voigt K."/>
            <person name="de Hoog G.S."/>
            <person name="Smith M.E."/>
            <person name="Heitman J."/>
            <person name="Vilgalys R."/>
            <person name="Stajich J.E."/>
        </authorList>
    </citation>
    <scope>NUCLEOTIDE SEQUENCE [LARGE SCALE GENOMIC DNA]</scope>
    <source>
        <strain evidence="5 6">LSU 92-RS-03</strain>
    </source>
</reference>
<feature type="compositionally biased region" description="Basic and acidic residues" evidence="4">
    <location>
        <begin position="392"/>
        <end position="420"/>
    </location>
</feature>
<dbReference type="PANTHER" id="PTHR14152:SF5">
    <property type="entry name" value="U4_U6.U5 TRI-SNRNP-ASSOCIATED PROTEIN 1"/>
    <property type="match status" value="1"/>
</dbReference>
<organism evidence="5 6">
    <name type="scientific">Rhizopus stolonifer</name>
    <name type="common">Rhizopus nigricans</name>
    <dbReference type="NCBI Taxonomy" id="4846"/>
    <lineage>
        <taxon>Eukaryota</taxon>
        <taxon>Fungi</taxon>
        <taxon>Fungi incertae sedis</taxon>
        <taxon>Mucoromycota</taxon>
        <taxon>Mucoromycotina</taxon>
        <taxon>Mucoromycetes</taxon>
        <taxon>Mucorales</taxon>
        <taxon>Mucorineae</taxon>
        <taxon>Rhizopodaceae</taxon>
        <taxon>Rhizopus</taxon>
    </lineage>
</organism>
<feature type="compositionally biased region" description="Basic and acidic residues" evidence="4">
    <location>
        <begin position="373"/>
        <end position="383"/>
    </location>
</feature>
<feature type="region of interest" description="Disordered" evidence="4">
    <location>
        <begin position="1"/>
        <end position="22"/>
    </location>
</feature>
<dbReference type="Proteomes" id="UP000253551">
    <property type="component" value="Unassembled WGS sequence"/>
</dbReference>
<protein>
    <recommendedName>
        <fullName evidence="7">U4/U6.U5 tri-snRNP-associated protein 1</fullName>
    </recommendedName>
</protein>
<accession>A0A367JY66</accession>
<proteinExistence type="inferred from homology"/>
<feature type="region of interest" description="Disordered" evidence="4">
    <location>
        <begin position="326"/>
        <end position="347"/>
    </location>
</feature>
<evidence type="ECO:0000313" key="6">
    <source>
        <dbReference type="Proteomes" id="UP000253551"/>
    </source>
</evidence>
<evidence type="ECO:0008006" key="7">
    <source>
        <dbReference type="Google" id="ProtNLM"/>
    </source>
</evidence>
<evidence type="ECO:0000256" key="4">
    <source>
        <dbReference type="SAM" id="MobiDB-lite"/>
    </source>
</evidence>
<dbReference type="PANTHER" id="PTHR14152">
    <property type="entry name" value="SQUAMOUS CELL CARCINOMA ANTIGEN RECOGNISED BY CYTOTOXIC T LYMPHOCYTES"/>
    <property type="match status" value="1"/>
</dbReference>
<dbReference type="GO" id="GO:0000481">
    <property type="term" value="P:maturation of 5S rRNA"/>
    <property type="evidence" value="ECO:0007669"/>
    <property type="project" value="TreeGrafter"/>
</dbReference>
<keyword evidence="3" id="KW-0539">Nucleus</keyword>
<dbReference type="InterPro" id="IPR005011">
    <property type="entry name" value="SNU66/SART1"/>
</dbReference>
<comment type="subcellular location">
    <subcellularLocation>
        <location evidence="1">Nucleus</location>
    </subcellularLocation>
</comment>
<comment type="similarity">
    <text evidence="2">Belongs to the SNU66/SART1 family.</text>
</comment>
<feature type="region of interest" description="Disordered" evidence="4">
    <location>
        <begin position="372"/>
        <end position="420"/>
    </location>
</feature>
<dbReference type="Pfam" id="PF03343">
    <property type="entry name" value="SART-1"/>
    <property type="match status" value="2"/>
</dbReference>
<comment type="caution">
    <text evidence="5">The sequence shown here is derived from an EMBL/GenBank/DDBJ whole genome shotgun (WGS) entry which is preliminary data.</text>
</comment>
<dbReference type="OrthoDB" id="5583at2759"/>
<name>A0A367JY66_RHIST</name>
<evidence type="ECO:0000256" key="3">
    <source>
        <dbReference type="ARBA" id="ARBA00023242"/>
    </source>
</evidence>
<dbReference type="AlphaFoldDB" id="A0A367JY66"/>
<gene>
    <name evidence="5" type="ORF">CU098_009547</name>
</gene>
<dbReference type="EMBL" id="PJQM01002507">
    <property type="protein sequence ID" value="RCH94847.1"/>
    <property type="molecule type" value="Genomic_DNA"/>
</dbReference>
<feature type="compositionally biased region" description="Basic and acidic residues" evidence="4">
    <location>
        <begin position="331"/>
        <end position="346"/>
    </location>
</feature>
<feature type="region of interest" description="Disordered" evidence="4">
    <location>
        <begin position="92"/>
        <end position="169"/>
    </location>
</feature>
<evidence type="ECO:0000256" key="2">
    <source>
        <dbReference type="ARBA" id="ARBA00006076"/>
    </source>
</evidence>
<feature type="compositionally biased region" description="Basic and acidic residues" evidence="4">
    <location>
        <begin position="100"/>
        <end position="112"/>
    </location>
</feature>
<dbReference type="GO" id="GO:0045292">
    <property type="term" value="P:mRNA cis splicing, via spliceosome"/>
    <property type="evidence" value="ECO:0007669"/>
    <property type="project" value="TreeGrafter"/>
</dbReference>
<dbReference type="STRING" id="4846.A0A367JY66"/>
<feature type="non-terminal residue" evidence="5">
    <location>
        <position position="1"/>
    </location>
</feature>